<protein>
    <recommendedName>
        <fullName evidence="4">Outer membrane protein with beta-barrel domain</fullName>
    </recommendedName>
</protein>
<dbReference type="RefSeq" id="WP_108113054.1">
    <property type="nucleotide sequence ID" value="NZ_QBKT01000001.1"/>
</dbReference>
<comment type="caution">
    <text evidence="2">The sequence shown here is derived from an EMBL/GenBank/DDBJ whole genome shotgun (WGS) entry which is preliminary data.</text>
</comment>
<dbReference type="EMBL" id="QBKT01000001">
    <property type="protein sequence ID" value="PTX63670.1"/>
    <property type="molecule type" value="Genomic_DNA"/>
</dbReference>
<dbReference type="AlphaFoldDB" id="A0A2T6C5R3"/>
<evidence type="ECO:0000313" key="3">
    <source>
        <dbReference type="Proteomes" id="UP000244090"/>
    </source>
</evidence>
<gene>
    <name evidence="2" type="ORF">C8N46_101272</name>
</gene>
<dbReference type="Proteomes" id="UP000244090">
    <property type="component" value="Unassembled WGS sequence"/>
</dbReference>
<dbReference type="OrthoDB" id="1432891at2"/>
<evidence type="ECO:0008006" key="4">
    <source>
        <dbReference type="Google" id="ProtNLM"/>
    </source>
</evidence>
<evidence type="ECO:0000313" key="2">
    <source>
        <dbReference type="EMBL" id="PTX63670.1"/>
    </source>
</evidence>
<sequence>MKKRVLCSMIVLFLYHIGIAQMAPEEPIKKNKLGFENESEEYPPLDGIVLGVHGARETMFEIGYFHYQWGSAGYGDVGKGYAISTEHYINDKYIIAPKIAGFSNLWGINLGAGAVWYFDMENNNSFRVRPEIGYGDRKIKLTYAFNMAITNKDMPNVSKHMLSAVYFLNFNKKSRKSK</sequence>
<keyword evidence="1" id="KW-0732">Signal</keyword>
<evidence type="ECO:0000256" key="1">
    <source>
        <dbReference type="SAM" id="SignalP"/>
    </source>
</evidence>
<name>A0A2T6C5R3_9FLAO</name>
<keyword evidence="3" id="KW-1185">Reference proteome</keyword>
<reference evidence="2 3" key="1">
    <citation type="submission" date="2018-04" db="EMBL/GenBank/DDBJ databases">
        <title>Genomic Encyclopedia of Archaeal and Bacterial Type Strains, Phase II (KMG-II): from individual species to whole genera.</title>
        <authorList>
            <person name="Goeker M."/>
        </authorList>
    </citation>
    <scope>NUCLEOTIDE SEQUENCE [LARGE SCALE GENOMIC DNA]</scope>
    <source>
        <strain evidence="2 3">DSM 25731</strain>
    </source>
</reference>
<feature type="chain" id="PRO_5015501383" description="Outer membrane protein with beta-barrel domain" evidence="1">
    <location>
        <begin position="23"/>
        <end position="178"/>
    </location>
</feature>
<accession>A0A2T6C5R3</accession>
<feature type="signal peptide" evidence="1">
    <location>
        <begin position="1"/>
        <end position="22"/>
    </location>
</feature>
<proteinExistence type="predicted"/>
<organism evidence="2 3">
    <name type="scientific">Kordia periserrulae</name>
    <dbReference type="NCBI Taxonomy" id="701523"/>
    <lineage>
        <taxon>Bacteria</taxon>
        <taxon>Pseudomonadati</taxon>
        <taxon>Bacteroidota</taxon>
        <taxon>Flavobacteriia</taxon>
        <taxon>Flavobacteriales</taxon>
        <taxon>Flavobacteriaceae</taxon>
        <taxon>Kordia</taxon>
    </lineage>
</organism>